<accession>A0A1I7Y227</accession>
<dbReference type="WBParaSite" id="L893_g1181.t1">
    <property type="protein sequence ID" value="L893_g1181.t1"/>
    <property type="gene ID" value="L893_g1181"/>
</dbReference>
<protein>
    <submittedName>
        <fullName evidence="2">FBA_2 domain-containing protein</fullName>
    </submittedName>
</protein>
<keyword evidence="1" id="KW-1185">Reference proteome</keyword>
<name>A0A1I7Y227_9BILA</name>
<proteinExistence type="predicted"/>
<reference evidence="2" key="1">
    <citation type="submission" date="2016-11" db="UniProtKB">
        <authorList>
            <consortium name="WormBaseParasite"/>
        </authorList>
    </citation>
    <scope>IDENTIFICATION</scope>
</reference>
<dbReference type="Proteomes" id="UP000095287">
    <property type="component" value="Unplaced"/>
</dbReference>
<evidence type="ECO:0000313" key="1">
    <source>
        <dbReference type="Proteomes" id="UP000095287"/>
    </source>
</evidence>
<organism evidence="1 2">
    <name type="scientific">Steinernema glaseri</name>
    <dbReference type="NCBI Taxonomy" id="37863"/>
    <lineage>
        <taxon>Eukaryota</taxon>
        <taxon>Metazoa</taxon>
        <taxon>Ecdysozoa</taxon>
        <taxon>Nematoda</taxon>
        <taxon>Chromadorea</taxon>
        <taxon>Rhabditida</taxon>
        <taxon>Tylenchina</taxon>
        <taxon>Panagrolaimomorpha</taxon>
        <taxon>Strongyloidoidea</taxon>
        <taxon>Steinernematidae</taxon>
        <taxon>Steinernema</taxon>
    </lineage>
</organism>
<evidence type="ECO:0000313" key="2">
    <source>
        <dbReference type="WBParaSite" id="L893_g1181.t1"/>
    </source>
</evidence>
<dbReference type="AlphaFoldDB" id="A0A1I7Y227"/>
<sequence length="295" mass="34552">MTIPSVRHPLWKDIVDLHHRNRVYYKVDFRMEEGGIKHVFVNGFDVDLSINMRTIRKKGRFARIVTVSDVTSYGHLSYFDGVELLGEAETTKLLETAAPLIDPASASFSSIWGSTDCTKLLLTALFKRVYLKRISVKYCGQIAYDFLEDQINNSLFLNYVNISGRNWPKATFDLLTDFLKERPGKRVRIFFDRRIHLDSNYIQRLLDLWKTNGTLHFELHSFENILDKEELLALMNKGKLSRDARNDEMRFFQHDTENSLAVLSSQGYLLRCYTCECDKFEKCQLKKEHPEFHNF</sequence>